<evidence type="ECO:0000313" key="2">
    <source>
        <dbReference type="EMBL" id="NKE17552.1"/>
    </source>
</evidence>
<dbReference type="RefSeq" id="WP_168041399.1">
    <property type="nucleotide sequence ID" value="NZ_JAAEDK010000046.1"/>
</dbReference>
<dbReference type="EMBL" id="JAAVUP010000002">
    <property type="protein sequence ID" value="NKE17552.1"/>
    <property type="molecule type" value="Genomic_DNA"/>
</dbReference>
<proteinExistence type="predicted"/>
<evidence type="ECO:0000313" key="4">
    <source>
        <dbReference type="Proteomes" id="UP001138708"/>
    </source>
</evidence>
<dbReference type="EMBL" id="JAAEDK010000046">
    <property type="protein sequence ID" value="MBR0661187.1"/>
    <property type="molecule type" value="Genomic_DNA"/>
</dbReference>
<keyword evidence="3" id="KW-1185">Reference proteome</keyword>
<evidence type="ECO:0000313" key="3">
    <source>
        <dbReference type="Proteomes" id="UP000746741"/>
    </source>
</evidence>
<reference evidence="1" key="3">
    <citation type="journal article" date="2021" name="Syst. Appl. Microbiol.">
        <title>Roseomonas hellenica sp. nov., isolated from roots of wild-growing Alkanna tinctoria.</title>
        <authorList>
            <person name="Rat A."/>
            <person name="Naranjo H.D."/>
            <person name="Lebbe L."/>
            <person name="Cnockaert M."/>
            <person name="Krigas N."/>
            <person name="Grigoriadou K."/>
            <person name="Maloupa E."/>
            <person name="Willems A."/>
        </authorList>
    </citation>
    <scope>NUCLEOTIDE SEQUENCE</scope>
    <source>
        <strain evidence="1">LMG 31161</strain>
    </source>
</reference>
<sequence>METEVQTSFRVTVWEPYFSKRMILHVDQPSSVKLYGREHELQHEVFTCEIAEDVWGGITDDTSREQLQRGFLGAFEASQPPSSRSMVHLGAYLNLVDLAIRSGHSSWSQSQSQISDIGAAPVLADTLYAFHQQLSWIYETFRDVPGATVSVR</sequence>
<accession>A0A9X9WLH7</accession>
<gene>
    <name evidence="2" type="ORF">GWK15_11410</name>
    <name evidence="1" type="ORF">GXW75_18165</name>
</gene>
<comment type="caution">
    <text evidence="1">The sequence shown here is derived from an EMBL/GenBank/DDBJ whole genome shotgun (WGS) entry which is preliminary data.</text>
</comment>
<dbReference type="Proteomes" id="UP000746741">
    <property type="component" value="Unassembled WGS sequence"/>
</dbReference>
<organism evidence="1 4">
    <name type="scientific">Neoroseomonas oryzicola</name>
    <dbReference type="NCBI Taxonomy" id="535904"/>
    <lineage>
        <taxon>Bacteria</taxon>
        <taxon>Pseudomonadati</taxon>
        <taxon>Pseudomonadota</taxon>
        <taxon>Alphaproteobacteria</taxon>
        <taxon>Acetobacterales</taxon>
        <taxon>Acetobacteraceae</taxon>
        <taxon>Neoroseomonas</taxon>
    </lineage>
</organism>
<reference evidence="2 3" key="2">
    <citation type="submission" date="2020-02" db="EMBL/GenBank/DDBJ databases">
        <authorList>
            <person name="Sun Q."/>
            <person name="Inoue M."/>
        </authorList>
    </citation>
    <scope>NUCLEOTIDE SEQUENCE [LARGE SCALE GENOMIC DNA]</scope>
    <source>
        <strain evidence="2 3">KCTC 22478</strain>
    </source>
</reference>
<evidence type="ECO:0000313" key="1">
    <source>
        <dbReference type="EMBL" id="MBR0661187.1"/>
    </source>
</evidence>
<name>A0A9X9WLH7_9PROT</name>
<reference evidence="1" key="1">
    <citation type="submission" date="2020-01" db="EMBL/GenBank/DDBJ databases">
        <authorList>
            <person name="Rat A."/>
        </authorList>
    </citation>
    <scope>NUCLEOTIDE SEQUENCE</scope>
    <source>
        <strain evidence="1">LMG 31161</strain>
    </source>
</reference>
<protein>
    <submittedName>
        <fullName evidence="1">Uncharacterized protein</fullName>
    </submittedName>
</protein>
<dbReference type="AlphaFoldDB" id="A0A9X9WLH7"/>
<dbReference type="Proteomes" id="UP001138708">
    <property type="component" value="Unassembled WGS sequence"/>
</dbReference>